<evidence type="ECO:0000256" key="3">
    <source>
        <dbReference type="ARBA" id="ARBA00023274"/>
    </source>
</evidence>
<dbReference type="GO" id="GO:1990904">
    <property type="term" value="C:ribonucleoprotein complex"/>
    <property type="evidence" value="ECO:0007669"/>
    <property type="project" value="UniProtKB-KW"/>
</dbReference>
<evidence type="ECO:0000256" key="6">
    <source>
        <dbReference type="SAM" id="MobiDB-lite"/>
    </source>
</evidence>
<dbReference type="PANTHER" id="PTHR10746">
    <property type="entry name" value="50S RIBOSOMAL PROTEIN L4"/>
    <property type="match status" value="1"/>
</dbReference>
<comment type="subunit">
    <text evidence="5">Part of the 50S ribosomal subunit.</text>
</comment>
<dbReference type="InterPro" id="IPR013005">
    <property type="entry name" value="Ribosomal_uL4-like"/>
</dbReference>
<keyword evidence="3 5" id="KW-0687">Ribonucleoprotein</keyword>
<evidence type="ECO:0000256" key="2">
    <source>
        <dbReference type="ARBA" id="ARBA00022980"/>
    </source>
</evidence>
<dbReference type="GO" id="GO:0006412">
    <property type="term" value="P:translation"/>
    <property type="evidence" value="ECO:0007669"/>
    <property type="project" value="UniProtKB-UniRule"/>
</dbReference>
<comment type="function">
    <text evidence="5">One of the primary rRNA binding proteins, this protein initially binds near the 5'-end of the 23S rRNA. It is important during the early stages of 50S assembly. It makes multiple contacts with different domains of the 23S rRNA in the assembled 50S subunit and ribosome.</text>
</comment>
<dbReference type="GO" id="GO:0003735">
    <property type="term" value="F:structural constituent of ribosome"/>
    <property type="evidence" value="ECO:0007669"/>
    <property type="project" value="InterPro"/>
</dbReference>
<dbReference type="EMBL" id="JACQCQ010000012">
    <property type="protein sequence ID" value="MBI3627703.1"/>
    <property type="molecule type" value="Genomic_DNA"/>
</dbReference>
<dbReference type="InterPro" id="IPR002136">
    <property type="entry name" value="Ribosomal_uL4"/>
</dbReference>
<evidence type="ECO:0000313" key="8">
    <source>
        <dbReference type="Proteomes" id="UP000808388"/>
    </source>
</evidence>
<dbReference type="Proteomes" id="UP000808388">
    <property type="component" value="Unassembled WGS sequence"/>
</dbReference>
<keyword evidence="5" id="KW-0694">RNA-binding</keyword>
<dbReference type="NCBIfam" id="TIGR03953">
    <property type="entry name" value="rplD_bact"/>
    <property type="match status" value="1"/>
</dbReference>
<dbReference type="SUPFAM" id="SSF52166">
    <property type="entry name" value="Ribosomal protein L4"/>
    <property type="match status" value="1"/>
</dbReference>
<dbReference type="HAMAP" id="MF_01328_B">
    <property type="entry name" value="Ribosomal_uL4_B"/>
    <property type="match status" value="1"/>
</dbReference>
<reference evidence="7" key="1">
    <citation type="submission" date="2020-07" db="EMBL/GenBank/DDBJ databases">
        <title>Huge and variable diversity of episymbiotic CPR bacteria and DPANN archaea in groundwater ecosystems.</title>
        <authorList>
            <person name="He C.Y."/>
            <person name="Keren R."/>
            <person name="Whittaker M."/>
            <person name="Farag I.F."/>
            <person name="Doudna J."/>
            <person name="Cate J.H.D."/>
            <person name="Banfield J.F."/>
        </authorList>
    </citation>
    <scope>NUCLEOTIDE SEQUENCE</scope>
    <source>
        <strain evidence="7">NC_groundwater_972_Pr1_S-0.2um_49_27</strain>
    </source>
</reference>
<proteinExistence type="inferred from homology"/>
<comment type="similarity">
    <text evidence="1 5">Belongs to the universal ribosomal protein uL4 family.</text>
</comment>
<sequence>MKLKVFDKAGKEVGEMELPKVFDVPINKDLLYQVVTSQEANQRIVRGKVKDRAEVRGGGKKPWRQKGTGRARHGSIRSPIWKGGGVTHGPTNERNFAKKINKKMASRAIAMILGAKAKDGEIIFIDTLEIQSGKTKDAMSVIKSLASHKSLLPILHKKSVVLVPEHESKTEQAFRNISSVEVGSPSRITARELMLGKFLVMPRLAIETLEKRLK</sequence>
<protein>
    <recommendedName>
        <fullName evidence="4 5">Large ribosomal subunit protein uL4</fullName>
    </recommendedName>
</protein>
<dbReference type="GO" id="GO:0005840">
    <property type="term" value="C:ribosome"/>
    <property type="evidence" value="ECO:0007669"/>
    <property type="project" value="UniProtKB-KW"/>
</dbReference>
<keyword evidence="5" id="KW-0699">rRNA-binding</keyword>
<accession>A0A9D6LQ61</accession>
<organism evidence="7 8">
    <name type="scientific">Candidatus Sungiibacteriota bacterium</name>
    <dbReference type="NCBI Taxonomy" id="2750080"/>
    <lineage>
        <taxon>Bacteria</taxon>
        <taxon>Candidatus Sungiibacteriota</taxon>
    </lineage>
</organism>
<evidence type="ECO:0000256" key="4">
    <source>
        <dbReference type="ARBA" id="ARBA00035244"/>
    </source>
</evidence>
<dbReference type="GO" id="GO:0019843">
    <property type="term" value="F:rRNA binding"/>
    <property type="evidence" value="ECO:0007669"/>
    <property type="project" value="UniProtKB-UniRule"/>
</dbReference>
<evidence type="ECO:0000256" key="1">
    <source>
        <dbReference type="ARBA" id="ARBA00010528"/>
    </source>
</evidence>
<dbReference type="Pfam" id="PF00573">
    <property type="entry name" value="Ribosomal_L4"/>
    <property type="match status" value="1"/>
</dbReference>
<feature type="compositionally biased region" description="Basic residues" evidence="6">
    <location>
        <begin position="58"/>
        <end position="75"/>
    </location>
</feature>
<dbReference type="Gene3D" id="3.40.1370.10">
    <property type="match status" value="1"/>
</dbReference>
<keyword evidence="2 5" id="KW-0689">Ribosomal protein</keyword>
<dbReference type="AlphaFoldDB" id="A0A9D6LQ61"/>
<name>A0A9D6LQ61_9BACT</name>
<comment type="caution">
    <text evidence="7">The sequence shown here is derived from an EMBL/GenBank/DDBJ whole genome shotgun (WGS) entry which is preliminary data.</text>
</comment>
<evidence type="ECO:0000256" key="5">
    <source>
        <dbReference type="HAMAP-Rule" id="MF_01328"/>
    </source>
</evidence>
<comment type="function">
    <text evidence="5">Forms part of the polypeptide exit tunnel.</text>
</comment>
<dbReference type="InterPro" id="IPR023574">
    <property type="entry name" value="Ribosomal_uL4_dom_sf"/>
</dbReference>
<evidence type="ECO:0000313" key="7">
    <source>
        <dbReference type="EMBL" id="MBI3627703.1"/>
    </source>
</evidence>
<dbReference type="PANTHER" id="PTHR10746:SF6">
    <property type="entry name" value="LARGE RIBOSOMAL SUBUNIT PROTEIN UL4M"/>
    <property type="match status" value="1"/>
</dbReference>
<feature type="region of interest" description="Disordered" evidence="6">
    <location>
        <begin position="53"/>
        <end position="89"/>
    </location>
</feature>
<gene>
    <name evidence="5 7" type="primary">rplD</name>
    <name evidence="7" type="ORF">HY220_03110</name>
</gene>